<dbReference type="GO" id="GO:0098015">
    <property type="term" value="C:virus tail"/>
    <property type="evidence" value="ECO:0007669"/>
    <property type="project" value="UniProtKB-KW"/>
</dbReference>
<evidence type="ECO:0000256" key="2">
    <source>
        <dbReference type="ARBA" id="ARBA00022581"/>
    </source>
</evidence>
<evidence type="ECO:0000313" key="11">
    <source>
        <dbReference type="Proteomes" id="UP000827755"/>
    </source>
</evidence>
<keyword evidence="2" id="KW-0945">Host-virus interaction</keyword>
<evidence type="ECO:0000256" key="5">
    <source>
        <dbReference type="ARBA" id="ARBA00022844"/>
    </source>
</evidence>
<feature type="domain" description="Bacteriophage T7 tail fibre protein-like N-terminal" evidence="9">
    <location>
        <begin position="1"/>
        <end position="131"/>
    </location>
</feature>
<reference evidence="10" key="1">
    <citation type="submission" date="2021-10" db="EMBL/GenBank/DDBJ databases">
        <authorList>
            <person name="Larson W."/>
            <person name="Thurgood T.L."/>
            <person name="Rodriguez A."/>
            <person name="Sharma R."/>
            <person name="Kruger J."/>
            <person name="Davis K."/>
            <person name="Findley J."/>
            <person name="Grose J.H."/>
        </authorList>
    </citation>
    <scope>NUCLEOTIDE SEQUENCE</scope>
</reference>
<feature type="region of interest" description="Disordered" evidence="8">
    <location>
        <begin position="228"/>
        <end position="260"/>
    </location>
</feature>
<keyword evidence="7" id="KW-1160">Virus entry into host cell</keyword>
<sequence length="547" mass="59278">MANVIKTVITYPLNGSTRDFQIPFEYLARKFVQVTLIGRDRKALVNIQDYRFTSKTQITTNKTWGVGDGYELIELRRFTSATDRLVDFADGSILRAYDLNVSQIQTLHVAEEARDLTADTIGVNNEGHLDARGRRIVNVADPVNALDAVNLKTIKEWNDGAYQSYVKAKAEAEKAARSAAAAKTSETTSYSHMTQAGISEQRAKASEVAAAGSQSAAANSAANAANSAGSASSSAQQATDAKDYTKQQADRSYNEAERAKDYADSMGNAIDIGEVITSIDTSTGHVDWKGSHNYKETKGALTYSEWASPNGYQKAWLGAYDDGKVLLSAFHSGYGWSNIRIPTGESGYMATQEWVNTRVQWYANETTVISPDADKIRFVTTPVHAGFYSNEQGWRLLVPEDKNRAIMAVTPHVEIRSPGGYSGVKLIGSGGWHAILETEGRGVGTTYLVTRDAQGQNMYQVVFPQETYGVLATQQWVSANFSNGTKLGPVVTGNYAPLGTTRDNTLALDGFKSIMSQVPSNAVFCGVTFGTSGGFTTGAPKWRVITG</sequence>
<keyword evidence="4" id="KW-1161">Viral attachment to host cell</keyword>
<feature type="region of interest" description="Disordered" evidence="8">
    <location>
        <begin position="181"/>
        <end position="202"/>
    </location>
</feature>
<dbReference type="InterPro" id="IPR005604">
    <property type="entry name" value="Phage_T7_tail_fibre-like_N"/>
</dbReference>
<dbReference type="GO" id="GO:0098671">
    <property type="term" value="P:adhesion receptor-mediated virion attachment to host cell"/>
    <property type="evidence" value="ECO:0007669"/>
    <property type="project" value="UniProtKB-KW"/>
</dbReference>
<organism evidence="10 11">
    <name type="scientific">Morganella phage vB_MmoP_Lilpapawes</name>
    <dbReference type="NCBI Taxonomy" id="2894803"/>
    <lineage>
        <taxon>Viruses</taxon>
        <taxon>Duplodnaviria</taxon>
        <taxon>Heunggongvirae</taxon>
        <taxon>Uroviricota</taxon>
        <taxon>Caudoviricetes</taxon>
        <taxon>Autographivirales</taxon>
        <taxon>Autotranscriptaviridae</taxon>
        <taxon>Studiervirinae</taxon>
        <taxon>Minipunavirus</taxon>
        <taxon>Minipunavirus lilpapawes</taxon>
    </lineage>
</organism>
<accession>A0AAE8YQG9</accession>
<evidence type="ECO:0000256" key="4">
    <source>
        <dbReference type="ARBA" id="ARBA00022804"/>
    </source>
</evidence>
<keyword evidence="3" id="KW-1227">Viral tail protein</keyword>
<evidence type="ECO:0000256" key="8">
    <source>
        <dbReference type="SAM" id="MobiDB-lite"/>
    </source>
</evidence>
<dbReference type="GO" id="GO:0046718">
    <property type="term" value="P:symbiont entry into host cell"/>
    <property type="evidence" value="ECO:0007669"/>
    <property type="project" value="UniProtKB-KW"/>
</dbReference>
<keyword evidence="5" id="KW-0946">Virion</keyword>
<proteinExistence type="predicted"/>
<keyword evidence="11" id="KW-1185">Reference proteome</keyword>
<protein>
    <submittedName>
        <fullName evidence="10">Tail fiber protein</fullName>
    </submittedName>
</protein>
<evidence type="ECO:0000256" key="3">
    <source>
        <dbReference type="ARBA" id="ARBA00022732"/>
    </source>
</evidence>
<gene>
    <name evidence="10" type="ORF">LILPAPAWES_51</name>
</gene>
<feature type="compositionally biased region" description="Basic and acidic residues" evidence="8">
    <location>
        <begin position="240"/>
        <end position="260"/>
    </location>
</feature>
<evidence type="ECO:0000259" key="9">
    <source>
        <dbReference type="Pfam" id="PF03906"/>
    </source>
</evidence>
<evidence type="ECO:0000313" key="10">
    <source>
        <dbReference type="EMBL" id="UGO47579.1"/>
    </source>
</evidence>
<dbReference type="Proteomes" id="UP000827755">
    <property type="component" value="Segment"/>
</dbReference>
<dbReference type="Pfam" id="PF03906">
    <property type="entry name" value="Phage_T7_tail"/>
    <property type="match status" value="1"/>
</dbReference>
<feature type="compositionally biased region" description="Low complexity" evidence="8">
    <location>
        <begin position="228"/>
        <end position="238"/>
    </location>
</feature>
<evidence type="ECO:0000256" key="1">
    <source>
        <dbReference type="ARBA" id="ARBA00004328"/>
    </source>
</evidence>
<evidence type="ECO:0000256" key="7">
    <source>
        <dbReference type="ARBA" id="ARBA00023296"/>
    </source>
</evidence>
<name>A0AAE8YQG9_9CAUD</name>
<keyword evidence="6" id="KW-1233">Viral attachment to host adhesion receptor</keyword>
<dbReference type="EMBL" id="OK499982">
    <property type="protein sequence ID" value="UGO47579.1"/>
    <property type="molecule type" value="Genomic_DNA"/>
</dbReference>
<evidence type="ECO:0000256" key="6">
    <source>
        <dbReference type="ARBA" id="ARBA00023165"/>
    </source>
</evidence>
<comment type="subcellular location">
    <subcellularLocation>
        <location evidence="1">Virion</location>
    </subcellularLocation>
</comment>